<comment type="similarity">
    <text evidence="2">Belongs to the NAD(P)-dependent epimerase/dehydratase family.</text>
</comment>
<proteinExistence type="inferred from homology"/>
<feature type="domain" description="NAD-dependent epimerase/dehydratase" evidence="7">
    <location>
        <begin position="5"/>
        <end position="250"/>
    </location>
</feature>
<comment type="pathway">
    <text evidence="1">Carbohydrate metabolism; galactose metabolism.</text>
</comment>
<keyword evidence="4" id="KW-0299">Galactose metabolism</keyword>
<dbReference type="InterPro" id="IPR036291">
    <property type="entry name" value="NAD(P)-bd_dom_sf"/>
</dbReference>
<comment type="caution">
    <text evidence="8">The sequence shown here is derived from an EMBL/GenBank/DDBJ whole genome shotgun (WGS) entry which is preliminary data.</text>
</comment>
<evidence type="ECO:0000256" key="4">
    <source>
        <dbReference type="ARBA" id="ARBA00023144"/>
    </source>
</evidence>
<evidence type="ECO:0000256" key="3">
    <source>
        <dbReference type="ARBA" id="ARBA00018569"/>
    </source>
</evidence>
<sequence length="316" mass="35248">MKNTILVTGGAGFIGSHLVEALASGDSNTVIVFDNLSTGRIENIPNLENVSFVRGDVQSEEDITQLFSEFTFDYIYHLAAVASVAESVNHPLETHRVNMDATIYLLEATRFQEKEVHKFVFASSAAVYGAEPTLPKTEQSIVDPITPYGIDKYASEKYVITYGQLYGLNVAVARFFNVYGPRQNPSSPYSGVLSILVRVSKQLRKGKNSLFQIFGDGEQIRDFVFVEDVVQGLILLATKKEIQAEAFNIASGEKHTIHEIITICETILEINIPLSYGKTRKGDIKQSYASIDKIGKIGYKPQFTMRQGLEKYMMYE</sequence>
<dbReference type="Gene3D" id="3.40.50.720">
    <property type="entry name" value="NAD(P)-binding Rossmann-like Domain"/>
    <property type="match status" value="1"/>
</dbReference>
<evidence type="ECO:0000256" key="6">
    <source>
        <dbReference type="ARBA" id="ARBA00033067"/>
    </source>
</evidence>
<dbReference type="OrthoDB" id="181047at2"/>
<evidence type="ECO:0000256" key="2">
    <source>
        <dbReference type="ARBA" id="ARBA00007637"/>
    </source>
</evidence>
<dbReference type="EMBL" id="AODL01000026">
    <property type="protein sequence ID" value="EUJ43247.1"/>
    <property type="molecule type" value="Genomic_DNA"/>
</dbReference>
<gene>
    <name evidence="8" type="ORF">PRIP_13938</name>
</gene>
<accession>W7D1Z5</accession>
<evidence type="ECO:0000313" key="9">
    <source>
        <dbReference type="Proteomes" id="UP000019248"/>
    </source>
</evidence>
<evidence type="ECO:0000313" key="8">
    <source>
        <dbReference type="EMBL" id="EUJ43247.1"/>
    </source>
</evidence>
<protein>
    <recommendedName>
        <fullName evidence="3">UDP-glucose 4-epimerase</fullName>
    </recommendedName>
    <alternativeName>
        <fullName evidence="6">Galactowaldenase</fullName>
    </alternativeName>
    <alternativeName>
        <fullName evidence="5">UDP-galactose 4-epimerase</fullName>
    </alternativeName>
</protein>
<dbReference type="PANTHER" id="PTHR43725">
    <property type="entry name" value="UDP-GLUCOSE 4-EPIMERASE"/>
    <property type="match status" value="1"/>
</dbReference>
<organism evidence="8 9">
    <name type="scientific">Listeria riparia FSL S10-1204</name>
    <dbReference type="NCBI Taxonomy" id="1265816"/>
    <lineage>
        <taxon>Bacteria</taxon>
        <taxon>Bacillati</taxon>
        <taxon>Bacillota</taxon>
        <taxon>Bacilli</taxon>
        <taxon>Bacillales</taxon>
        <taxon>Listeriaceae</taxon>
        <taxon>Listeria</taxon>
    </lineage>
</organism>
<dbReference type="AlphaFoldDB" id="W7D1Z5"/>
<name>W7D1Z5_9LIST</name>
<reference evidence="8 9" key="1">
    <citation type="journal article" date="2014" name="Int. J. Syst. Evol. Microbiol.">
        <title>Listeria floridensis sp. nov., Listeria aquatica sp. nov., Listeria cornellensis sp. nov., Listeria riparia sp. nov. and Listeria grandensis sp. nov., from agricultural and natural environments.</title>
        <authorList>
            <person name="den Bakker H.C."/>
            <person name="Warchocki S."/>
            <person name="Wright E.M."/>
            <person name="Allred A.F."/>
            <person name="Ahlstrom C."/>
            <person name="Manuel C.S."/>
            <person name="Stasiewicz M.J."/>
            <person name="Burrell A."/>
            <person name="Roof S."/>
            <person name="Strawn L."/>
            <person name="Fortes E.D."/>
            <person name="Nightingale K.K."/>
            <person name="Kephart D."/>
            <person name="Wiedmann M."/>
        </authorList>
    </citation>
    <scope>NUCLEOTIDE SEQUENCE [LARGE SCALE GENOMIC DNA]</scope>
    <source>
        <strain evidence="8 9">FSL S10-1204</strain>
    </source>
</reference>
<dbReference type="SUPFAM" id="SSF51735">
    <property type="entry name" value="NAD(P)-binding Rossmann-fold domains"/>
    <property type="match status" value="1"/>
</dbReference>
<dbReference type="GO" id="GO:0006012">
    <property type="term" value="P:galactose metabolic process"/>
    <property type="evidence" value="ECO:0007669"/>
    <property type="project" value="UniProtKB-KW"/>
</dbReference>
<dbReference type="Pfam" id="PF01370">
    <property type="entry name" value="Epimerase"/>
    <property type="match status" value="1"/>
</dbReference>
<dbReference type="PANTHER" id="PTHR43725:SF53">
    <property type="entry name" value="UDP-ARABINOSE 4-EPIMERASE 1"/>
    <property type="match status" value="1"/>
</dbReference>
<evidence type="ECO:0000256" key="1">
    <source>
        <dbReference type="ARBA" id="ARBA00004947"/>
    </source>
</evidence>
<keyword evidence="9" id="KW-1185">Reference proteome</keyword>
<dbReference type="RefSeq" id="WP_036101550.1">
    <property type="nucleotide sequence ID" value="NZ_AODL01000026.1"/>
</dbReference>
<keyword evidence="4" id="KW-0119">Carbohydrate metabolism</keyword>
<dbReference type="PATRIC" id="fig|1265816.5.peg.2752"/>
<dbReference type="InterPro" id="IPR001509">
    <property type="entry name" value="Epimerase_deHydtase"/>
</dbReference>
<dbReference type="Proteomes" id="UP000019248">
    <property type="component" value="Unassembled WGS sequence"/>
</dbReference>
<evidence type="ECO:0000256" key="5">
    <source>
        <dbReference type="ARBA" id="ARBA00031367"/>
    </source>
</evidence>
<evidence type="ECO:0000259" key="7">
    <source>
        <dbReference type="Pfam" id="PF01370"/>
    </source>
</evidence>
<dbReference type="Gene3D" id="3.90.25.10">
    <property type="entry name" value="UDP-galactose 4-epimerase, domain 1"/>
    <property type="match status" value="1"/>
</dbReference>